<keyword evidence="2" id="KW-0813">Transport</keyword>
<dbReference type="InterPro" id="IPR008995">
    <property type="entry name" value="Mo/tungstate-bd_C_term_dom"/>
</dbReference>
<comment type="similarity">
    <text evidence="1">Belongs to the ABC transporter superfamily.</text>
</comment>
<dbReference type="EMBL" id="JBHSJF010000006">
    <property type="protein sequence ID" value="MFC5068937.1"/>
    <property type="molecule type" value="Genomic_DNA"/>
</dbReference>
<dbReference type="SUPFAM" id="SSF50331">
    <property type="entry name" value="MOP-like"/>
    <property type="match status" value="1"/>
</dbReference>
<dbReference type="SUPFAM" id="SSF52540">
    <property type="entry name" value="P-loop containing nucleoside triphosphate hydrolases"/>
    <property type="match status" value="1"/>
</dbReference>
<evidence type="ECO:0000313" key="6">
    <source>
        <dbReference type="EMBL" id="MFC5068937.1"/>
    </source>
</evidence>
<dbReference type="InterPro" id="IPR027417">
    <property type="entry name" value="P-loop_NTPase"/>
</dbReference>
<proteinExistence type="inferred from homology"/>
<gene>
    <name evidence="6" type="ORF">ACFPFW_13050</name>
</gene>
<dbReference type="Proteomes" id="UP001595796">
    <property type="component" value="Unassembled WGS sequence"/>
</dbReference>
<comment type="caution">
    <text evidence="6">The sequence shown here is derived from an EMBL/GenBank/DDBJ whole genome shotgun (WGS) entry which is preliminary data.</text>
</comment>
<dbReference type="Gene3D" id="2.40.50.100">
    <property type="match status" value="1"/>
</dbReference>
<dbReference type="Pfam" id="PF08402">
    <property type="entry name" value="TOBE_2"/>
    <property type="match status" value="1"/>
</dbReference>
<reference evidence="7" key="1">
    <citation type="journal article" date="2019" name="Int. J. Syst. Evol. Microbiol.">
        <title>The Global Catalogue of Microorganisms (GCM) 10K type strain sequencing project: providing services to taxonomists for standard genome sequencing and annotation.</title>
        <authorList>
            <consortium name="The Broad Institute Genomics Platform"/>
            <consortium name="The Broad Institute Genome Sequencing Center for Infectious Disease"/>
            <person name="Wu L."/>
            <person name="Ma J."/>
        </authorList>
    </citation>
    <scope>NUCLEOTIDE SEQUENCE [LARGE SCALE GENOMIC DNA]</scope>
    <source>
        <strain evidence="7">CGMCC 1.16444</strain>
    </source>
</reference>
<dbReference type="PANTHER" id="PTHR42781:SF4">
    <property type="entry name" value="SPERMIDINE_PUTRESCINE IMPORT ATP-BINDING PROTEIN POTA"/>
    <property type="match status" value="1"/>
</dbReference>
<evidence type="ECO:0000256" key="4">
    <source>
        <dbReference type="ARBA" id="ARBA00022840"/>
    </source>
</evidence>
<dbReference type="InterPro" id="IPR050093">
    <property type="entry name" value="ABC_SmlMolc_Importer"/>
</dbReference>
<sequence>MGLALVKEQSDVAKPSGAQPLPVLQLVGVRKTFGDFAAVERIDLDIVEGEFLTIVGPSGSGKTTLLRMLAGMEAPSEGNITLRGELINDVPANKRPTCLVFQSLALFPHKTVGENIEFPLKVKNIAPAKRKERALELLRMLRLPESYYGKNVMKCSGGEKQRVALARAFAYDPDVLFFDEPLSALDYKLKKVLEKELKDLHKETGKTFIYITHSLEEAMVMSDRIGVMRAGRLVQVGTPEEIYSRPADRFVSEFVGEVNVIEAVKSSAGEWVAAEGGAPIKLKLPSALTDATKVAVVVRPEFLRFVDKPGAADNAMNGTIYNEYSLGSRIQYQVRVGDKTLLVELSRGNGWKGTLDTPVLVGWDATDAIVVAA</sequence>
<evidence type="ECO:0000256" key="2">
    <source>
        <dbReference type="ARBA" id="ARBA00022448"/>
    </source>
</evidence>
<evidence type="ECO:0000256" key="1">
    <source>
        <dbReference type="ARBA" id="ARBA00005417"/>
    </source>
</evidence>
<keyword evidence="7" id="KW-1185">Reference proteome</keyword>
<dbReference type="PANTHER" id="PTHR42781">
    <property type="entry name" value="SPERMIDINE/PUTRESCINE IMPORT ATP-BINDING PROTEIN POTA"/>
    <property type="match status" value="1"/>
</dbReference>
<name>A0ABV9Z5H5_9HYPH</name>
<dbReference type="GO" id="GO:0005524">
    <property type="term" value="F:ATP binding"/>
    <property type="evidence" value="ECO:0007669"/>
    <property type="project" value="UniProtKB-KW"/>
</dbReference>
<dbReference type="InterPro" id="IPR003439">
    <property type="entry name" value="ABC_transporter-like_ATP-bd"/>
</dbReference>
<dbReference type="Pfam" id="PF00005">
    <property type="entry name" value="ABC_tran"/>
    <property type="match status" value="1"/>
</dbReference>
<protein>
    <submittedName>
        <fullName evidence="6">ABC transporter ATP-binding protein</fullName>
    </submittedName>
</protein>
<evidence type="ECO:0000259" key="5">
    <source>
        <dbReference type="PROSITE" id="PS50893"/>
    </source>
</evidence>
<dbReference type="PROSITE" id="PS00211">
    <property type="entry name" value="ABC_TRANSPORTER_1"/>
    <property type="match status" value="1"/>
</dbReference>
<dbReference type="PROSITE" id="PS50893">
    <property type="entry name" value="ABC_TRANSPORTER_2"/>
    <property type="match status" value="1"/>
</dbReference>
<accession>A0ABV9Z5H5</accession>
<keyword evidence="4 6" id="KW-0067">ATP-binding</keyword>
<dbReference type="RefSeq" id="WP_114956832.1">
    <property type="nucleotide sequence ID" value="NZ_JBHSJF010000006.1"/>
</dbReference>
<dbReference type="InterPro" id="IPR017871">
    <property type="entry name" value="ABC_transporter-like_CS"/>
</dbReference>
<organism evidence="6 7">
    <name type="scientific">Flaviflagellibacter deserti</name>
    <dbReference type="NCBI Taxonomy" id="2267266"/>
    <lineage>
        <taxon>Bacteria</taxon>
        <taxon>Pseudomonadati</taxon>
        <taxon>Pseudomonadota</taxon>
        <taxon>Alphaproteobacteria</taxon>
        <taxon>Hyphomicrobiales</taxon>
        <taxon>Flaviflagellibacter</taxon>
    </lineage>
</organism>
<evidence type="ECO:0000313" key="7">
    <source>
        <dbReference type="Proteomes" id="UP001595796"/>
    </source>
</evidence>
<dbReference type="SMART" id="SM00382">
    <property type="entry name" value="AAA"/>
    <property type="match status" value="1"/>
</dbReference>
<dbReference type="InterPro" id="IPR013611">
    <property type="entry name" value="Transp-assoc_OB_typ2"/>
</dbReference>
<dbReference type="Gene3D" id="3.40.50.300">
    <property type="entry name" value="P-loop containing nucleotide triphosphate hydrolases"/>
    <property type="match status" value="1"/>
</dbReference>
<keyword evidence="3" id="KW-0547">Nucleotide-binding</keyword>
<dbReference type="InterPro" id="IPR003593">
    <property type="entry name" value="AAA+_ATPase"/>
</dbReference>
<feature type="domain" description="ABC transporter" evidence="5">
    <location>
        <begin position="24"/>
        <end position="255"/>
    </location>
</feature>
<evidence type="ECO:0000256" key="3">
    <source>
        <dbReference type="ARBA" id="ARBA00022741"/>
    </source>
</evidence>